<dbReference type="InterPro" id="IPR038005">
    <property type="entry name" value="RX-like_CC"/>
</dbReference>
<organism evidence="9">
    <name type="scientific">Salvia splendens</name>
    <name type="common">Scarlet sage</name>
    <dbReference type="NCBI Taxonomy" id="180675"/>
    <lineage>
        <taxon>Eukaryota</taxon>
        <taxon>Viridiplantae</taxon>
        <taxon>Streptophyta</taxon>
        <taxon>Embryophyta</taxon>
        <taxon>Tracheophyta</taxon>
        <taxon>Spermatophyta</taxon>
        <taxon>Magnoliopsida</taxon>
        <taxon>eudicotyledons</taxon>
        <taxon>Gunneridae</taxon>
        <taxon>Pentapetalae</taxon>
        <taxon>asterids</taxon>
        <taxon>lamiids</taxon>
        <taxon>Lamiales</taxon>
        <taxon>Lamiaceae</taxon>
        <taxon>Nepetoideae</taxon>
        <taxon>Mentheae</taxon>
        <taxon>Salviinae</taxon>
        <taxon>Salvia</taxon>
        <taxon>Salvia subgen. Calosphace</taxon>
        <taxon>core Calosphace</taxon>
    </lineage>
</organism>
<dbReference type="InterPro" id="IPR041118">
    <property type="entry name" value="Rx_N"/>
</dbReference>
<dbReference type="GO" id="GO:0043531">
    <property type="term" value="F:ADP binding"/>
    <property type="evidence" value="ECO:0007669"/>
    <property type="project" value="InterPro"/>
</dbReference>
<dbReference type="Pfam" id="PF18052">
    <property type="entry name" value="Rx_N"/>
    <property type="match status" value="1"/>
</dbReference>
<dbReference type="Gene3D" id="1.20.5.4130">
    <property type="match status" value="1"/>
</dbReference>
<dbReference type="GO" id="GO:0006952">
    <property type="term" value="P:defense response"/>
    <property type="evidence" value="ECO:0007669"/>
    <property type="project" value="UniProtKB-KW"/>
</dbReference>
<dbReference type="PANTHER" id="PTHR36766">
    <property type="entry name" value="PLANT BROAD-SPECTRUM MILDEW RESISTANCE PROTEIN RPW8"/>
    <property type="match status" value="1"/>
</dbReference>
<evidence type="ECO:0000259" key="7">
    <source>
        <dbReference type="Pfam" id="PF00931"/>
    </source>
</evidence>
<keyword evidence="5" id="KW-0611">Plant defense</keyword>
<protein>
    <recommendedName>
        <fullName evidence="11">Disease resistance protein RPM1</fullName>
    </recommendedName>
</protein>
<evidence type="ECO:0000313" key="9">
    <source>
        <dbReference type="EMBL" id="KAG6428784.1"/>
    </source>
</evidence>
<dbReference type="FunFam" id="3.40.50.300:FF:001091">
    <property type="entry name" value="Probable disease resistance protein At1g61300"/>
    <property type="match status" value="1"/>
</dbReference>
<dbReference type="GO" id="GO:0005524">
    <property type="term" value="F:ATP binding"/>
    <property type="evidence" value="ECO:0007669"/>
    <property type="project" value="UniProtKB-KW"/>
</dbReference>
<dbReference type="Proteomes" id="UP000298416">
    <property type="component" value="Unassembled WGS sequence"/>
</dbReference>
<evidence type="ECO:0000313" key="10">
    <source>
        <dbReference type="Proteomes" id="UP000298416"/>
    </source>
</evidence>
<keyword evidence="3" id="KW-0677">Repeat</keyword>
<dbReference type="CDD" id="cd14798">
    <property type="entry name" value="RX-CC_like"/>
    <property type="match status" value="1"/>
</dbReference>
<feature type="domain" description="NB-ARC" evidence="7">
    <location>
        <begin position="158"/>
        <end position="325"/>
    </location>
</feature>
<dbReference type="InterPro" id="IPR042197">
    <property type="entry name" value="Apaf_helical"/>
</dbReference>
<dbReference type="SUPFAM" id="SSF52058">
    <property type="entry name" value="L domain-like"/>
    <property type="match status" value="1"/>
</dbReference>
<reference evidence="9" key="1">
    <citation type="submission" date="2018-01" db="EMBL/GenBank/DDBJ databases">
        <authorList>
            <person name="Mao J.F."/>
        </authorList>
    </citation>
    <scope>NUCLEOTIDE SEQUENCE</scope>
    <source>
        <strain evidence="9">Huo1</strain>
        <tissue evidence="9">Leaf</tissue>
    </source>
</reference>
<dbReference type="SUPFAM" id="SSF52540">
    <property type="entry name" value="P-loop containing nucleoside triphosphate hydrolases"/>
    <property type="match status" value="1"/>
</dbReference>
<dbReference type="Pfam" id="PF00931">
    <property type="entry name" value="NB-ARC"/>
    <property type="match status" value="1"/>
</dbReference>
<evidence type="ECO:0000256" key="5">
    <source>
        <dbReference type="ARBA" id="ARBA00022821"/>
    </source>
</evidence>
<dbReference type="InterPro" id="IPR002182">
    <property type="entry name" value="NB-ARC"/>
</dbReference>
<comment type="similarity">
    <text evidence="1">Belongs to the disease resistance NB-LRR family.</text>
</comment>
<dbReference type="GO" id="GO:0051707">
    <property type="term" value="P:response to other organism"/>
    <property type="evidence" value="ECO:0007669"/>
    <property type="project" value="UniProtKB-ARBA"/>
</dbReference>
<keyword evidence="2" id="KW-0433">Leucine-rich repeat</keyword>
<dbReference type="AlphaFoldDB" id="A0A8X8YCC4"/>
<proteinExistence type="inferred from homology"/>
<gene>
    <name evidence="9" type="ORF">SASPL_106821</name>
</gene>
<dbReference type="EMBL" id="PNBA02000003">
    <property type="protein sequence ID" value="KAG6428784.1"/>
    <property type="molecule type" value="Genomic_DNA"/>
</dbReference>
<keyword evidence="10" id="KW-1185">Reference proteome</keyword>
<evidence type="ECO:0000256" key="2">
    <source>
        <dbReference type="ARBA" id="ARBA00022614"/>
    </source>
</evidence>
<sequence length="747" mass="85504">MKRVKSMADAAVEFLLKNLIELVAHHSHLITETKSQVKLLEEDLIIFRGFLKDSVKRRKKNEGIQLLVNNIRDVVYEAEDTIDAFVTLSTDNNRSRNYFAKAFKSLLTLHDIGKRVKEVRVKVDKGRADFNLLSLPDEDKHEKPEVRPPRHKNVVGFEDVFTELIERLTTETNYIDVISLTGMFGLGKTTLAWKIFNDRRIVFEFPLRIWVSVSQQFSDKDIFIAILEKIIPINEELRAKDEQHLSEMVATHLNDRKFLIVMDDVWSHKDWDRIEKALPADNKMGKVLITSREEDLGKYASRPREPVRLRFFYQEESWELLRLEALGQLDCPSDLHNIGNLIAKDCNGLPLAIVVIGGILATKYSASDIGATERAWEKVSKRVGTHLMNEDPKDRMNNSKPSGPRIRSFACIPNEEYNLQDANISAIPAAFKLLRVLDAKPIIFTKIPNDMYQLLHLRFMVLSFNLQVLSAKFSKLWNLQTLVVHTTSRTLDVKVDIWRMKELRHFKTNASVTLQKPGKDSKHGAQLRTLGTISAESCTAELIDRASNLLKLGIRGRLASLFEGKIGSFNSLVKMTKLEKLELINDVYPKLASEEKLLILPQPDKFPTTLISLTLCSTHLKWSYMSTLGLLENLQVLKLKDKAFMGSTWEGVLGRFHHLEFLYIDHTDLCIWKASSQHFPRLKGLVLRKCEHLLKIPAELAEIQSFQNLDLHFCKTAASSAKLIKEEKKRNNALFNLSIFPAIHDLA</sequence>
<feature type="domain" description="Disease resistance N-terminal" evidence="8">
    <location>
        <begin position="11"/>
        <end position="95"/>
    </location>
</feature>
<dbReference type="PRINTS" id="PR00364">
    <property type="entry name" value="DISEASERSIST"/>
</dbReference>
<dbReference type="PANTHER" id="PTHR36766:SF63">
    <property type="entry name" value="NB-ARC DOMAIN-CONTAINING PROTEIN"/>
    <property type="match status" value="1"/>
</dbReference>
<evidence type="ECO:0000259" key="8">
    <source>
        <dbReference type="Pfam" id="PF18052"/>
    </source>
</evidence>
<evidence type="ECO:0000256" key="6">
    <source>
        <dbReference type="ARBA" id="ARBA00022840"/>
    </source>
</evidence>
<name>A0A8X8YCC4_SALSN</name>
<evidence type="ECO:0008006" key="11">
    <source>
        <dbReference type="Google" id="ProtNLM"/>
    </source>
</evidence>
<evidence type="ECO:0000256" key="4">
    <source>
        <dbReference type="ARBA" id="ARBA00022741"/>
    </source>
</evidence>
<dbReference type="InterPro" id="IPR027417">
    <property type="entry name" value="P-loop_NTPase"/>
</dbReference>
<evidence type="ECO:0000256" key="1">
    <source>
        <dbReference type="ARBA" id="ARBA00008894"/>
    </source>
</evidence>
<dbReference type="Gene3D" id="3.40.50.300">
    <property type="entry name" value="P-loop containing nucleotide triphosphate hydrolases"/>
    <property type="match status" value="1"/>
</dbReference>
<dbReference type="Gene3D" id="3.80.10.10">
    <property type="entry name" value="Ribonuclease Inhibitor"/>
    <property type="match status" value="1"/>
</dbReference>
<dbReference type="InterPro" id="IPR032675">
    <property type="entry name" value="LRR_dom_sf"/>
</dbReference>
<evidence type="ECO:0000256" key="3">
    <source>
        <dbReference type="ARBA" id="ARBA00022737"/>
    </source>
</evidence>
<reference evidence="9" key="2">
    <citation type="submission" date="2020-08" db="EMBL/GenBank/DDBJ databases">
        <title>Plant Genome Project.</title>
        <authorList>
            <person name="Zhang R.-G."/>
        </authorList>
    </citation>
    <scope>NUCLEOTIDE SEQUENCE</scope>
    <source>
        <strain evidence="9">Huo1</strain>
        <tissue evidence="9">Leaf</tissue>
    </source>
</reference>
<dbReference type="Gene3D" id="1.10.8.430">
    <property type="entry name" value="Helical domain of apoptotic protease-activating factors"/>
    <property type="match status" value="1"/>
</dbReference>
<accession>A0A8X8YCC4</accession>
<comment type="caution">
    <text evidence="9">The sequence shown here is derived from an EMBL/GenBank/DDBJ whole genome shotgun (WGS) entry which is preliminary data.</text>
</comment>
<keyword evidence="6" id="KW-0067">ATP-binding</keyword>
<keyword evidence="4" id="KW-0547">Nucleotide-binding</keyword>